<name>A0A3N2QL16_9RHOB</name>
<comment type="caution">
    <text evidence="1">The sequence shown here is derived from an EMBL/GenBank/DDBJ whole genome shotgun (WGS) entry which is preliminary data.</text>
</comment>
<dbReference type="AlphaFoldDB" id="A0A3N2QL16"/>
<proteinExistence type="predicted"/>
<dbReference type="EMBL" id="RDRB01000014">
    <property type="protein sequence ID" value="ROT95886.1"/>
    <property type="molecule type" value="Genomic_DNA"/>
</dbReference>
<gene>
    <name evidence="1" type="ORF">EAT49_19720</name>
</gene>
<sequence length="221" mass="21917">MPSVFGGAALCGLVTVSAGAAEAQSVLERVLARIESTGLFANTAQSGFGARPARIDAGISTLMDGLPPASLSPVTIARPPAHLILGTMESVALGATNAGEVILSVAVDAGLSVEPAGLGSLGGVPASSVVLYGEDMAMTSALDSVRIEDLIAASSRAATDVWQTGTTPDAPVGLMNLAANAGDVNARILTRVNAAVLDAQDMTATALGAVNVGLARIVGER</sequence>
<reference evidence="1 2" key="1">
    <citation type="submission" date="2018-10" db="EMBL/GenBank/DDBJ databases">
        <title>Histidinibacterium lentulum gen. nov., sp. nov., a marine bacterium from the culture broth of Picochlorum sp. 122.</title>
        <authorList>
            <person name="Wang G."/>
        </authorList>
    </citation>
    <scope>NUCLEOTIDE SEQUENCE [LARGE SCALE GENOMIC DNA]</scope>
    <source>
        <strain evidence="1 2">B17</strain>
    </source>
</reference>
<evidence type="ECO:0000313" key="1">
    <source>
        <dbReference type="EMBL" id="ROT95886.1"/>
    </source>
</evidence>
<organism evidence="1 2">
    <name type="scientific">Histidinibacterium lentulum</name>
    <dbReference type="NCBI Taxonomy" id="2480588"/>
    <lineage>
        <taxon>Bacteria</taxon>
        <taxon>Pseudomonadati</taxon>
        <taxon>Pseudomonadota</taxon>
        <taxon>Alphaproteobacteria</taxon>
        <taxon>Rhodobacterales</taxon>
        <taxon>Paracoccaceae</taxon>
        <taxon>Histidinibacterium</taxon>
    </lineage>
</organism>
<dbReference type="Proteomes" id="UP000268016">
    <property type="component" value="Unassembled WGS sequence"/>
</dbReference>
<evidence type="ECO:0000313" key="2">
    <source>
        <dbReference type="Proteomes" id="UP000268016"/>
    </source>
</evidence>
<protein>
    <submittedName>
        <fullName evidence="1">Uncharacterized protein</fullName>
    </submittedName>
</protein>
<keyword evidence="2" id="KW-1185">Reference proteome</keyword>
<accession>A0A3N2QL16</accession>